<dbReference type="RefSeq" id="WP_013278943.1">
    <property type="nucleotide sequence ID" value="NC_014378.1"/>
</dbReference>
<evidence type="ECO:0000256" key="6">
    <source>
        <dbReference type="ARBA" id="ARBA00022741"/>
    </source>
</evidence>
<dbReference type="GO" id="GO:0005524">
    <property type="term" value="F:ATP binding"/>
    <property type="evidence" value="ECO:0007669"/>
    <property type="project" value="UniProtKB-KW"/>
</dbReference>
<evidence type="ECO:0000256" key="9">
    <source>
        <dbReference type="ARBA" id="ARBA00022967"/>
    </source>
</evidence>
<evidence type="ECO:0000256" key="5">
    <source>
        <dbReference type="ARBA" id="ARBA00022692"/>
    </source>
</evidence>
<dbReference type="Gene3D" id="1.20.1110.10">
    <property type="entry name" value="Calcium-transporting ATPase, transmembrane domain"/>
    <property type="match status" value="1"/>
</dbReference>
<dbReference type="FunFam" id="2.70.150.10:FF:000160">
    <property type="entry name" value="Sarcoplasmic/endoplasmic reticulum calcium ATPase 1"/>
    <property type="match status" value="1"/>
</dbReference>
<dbReference type="GO" id="GO:0036376">
    <property type="term" value="P:sodium ion export across plasma membrane"/>
    <property type="evidence" value="ECO:0007669"/>
    <property type="project" value="TreeGrafter"/>
</dbReference>
<dbReference type="InterPro" id="IPR008250">
    <property type="entry name" value="ATPase_P-typ_transduc_dom_A_sf"/>
</dbReference>
<dbReference type="PANTHER" id="PTHR43294:SF21">
    <property type="entry name" value="CATION TRANSPORTING ATPASE"/>
    <property type="match status" value="1"/>
</dbReference>
<keyword evidence="3" id="KW-1003">Cell membrane</keyword>
<dbReference type="SUPFAM" id="SSF81665">
    <property type="entry name" value="Calcium ATPase, transmembrane domain M"/>
    <property type="match status" value="1"/>
</dbReference>
<dbReference type="InterPro" id="IPR006068">
    <property type="entry name" value="ATPase_P-typ_cation-transptr_C"/>
</dbReference>
<keyword evidence="6" id="KW-0547">Nucleotide-binding</keyword>
<keyword evidence="8" id="KW-0460">Magnesium</keyword>
<dbReference type="eggNOG" id="COG0474">
    <property type="taxonomic scope" value="Bacteria"/>
</dbReference>
<evidence type="ECO:0000256" key="12">
    <source>
        <dbReference type="SAM" id="Phobius"/>
    </source>
</evidence>
<feature type="transmembrane region" description="Helical" evidence="12">
    <location>
        <begin position="850"/>
        <end position="869"/>
    </location>
</feature>
<dbReference type="PROSITE" id="PS00154">
    <property type="entry name" value="ATPASE_E1_E2"/>
    <property type="match status" value="1"/>
</dbReference>
<feature type="transmembrane region" description="Helical" evidence="12">
    <location>
        <begin position="777"/>
        <end position="797"/>
    </location>
</feature>
<dbReference type="AlphaFoldDB" id="D9QSN5"/>
<feature type="transmembrane region" description="Helical" evidence="12">
    <location>
        <begin position="265"/>
        <end position="284"/>
    </location>
</feature>
<evidence type="ECO:0000259" key="13">
    <source>
        <dbReference type="SMART" id="SM00831"/>
    </source>
</evidence>
<dbReference type="GO" id="GO:1990573">
    <property type="term" value="P:potassium ion import across plasma membrane"/>
    <property type="evidence" value="ECO:0007669"/>
    <property type="project" value="TreeGrafter"/>
</dbReference>
<evidence type="ECO:0000256" key="3">
    <source>
        <dbReference type="ARBA" id="ARBA00022475"/>
    </source>
</evidence>
<dbReference type="GO" id="GO:1902600">
    <property type="term" value="P:proton transmembrane transport"/>
    <property type="evidence" value="ECO:0007669"/>
    <property type="project" value="TreeGrafter"/>
</dbReference>
<dbReference type="InterPro" id="IPR001757">
    <property type="entry name" value="P_typ_ATPase"/>
</dbReference>
<dbReference type="GO" id="GO:0005886">
    <property type="term" value="C:plasma membrane"/>
    <property type="evidence" value="ECO:0007669"/>
    <property type="project" value="UniProtKB-SubCell"/>
</dbReference>
<evidence type="ECO:0000256" key="2">
    <source>
        <dbReference type="ARBA" id="ARBA00005675"/>
    </source>
</evidence>
<dbReference type="InterPro" id="IPR023214">
    <property type="entry name" value="HAD_sf"/>
</dbReference>
<dbReference type="InterPro" id="IPR023298">
    <property type="entry name" value="ATPase_P-typ_TM_dom_sf"/>
</dbReference>
<keyword evidence="5 12" id="KW-0812">Transmembrane</keyword>
<dbReference type="Pfam" id="PF00122">
    <property type="entry name" value="E1-E2_ATPase"/>
    <property type="match status" value="1"/>
</dbReference>
<keyword evidence="10 12" id="KW-1133">Transmembrane helix</keyword>
<comment type="subcellular location">
    <subcellularLocation>
        <location evidence="1">Cell membrane</location>
        <topology evidence="1">Multi-pass membrane protein</topology>
    </subcellularLocation>
</comment>
<dbReference type="STRING" id="574087.Acear_2001"/>
<dbReference type="SFLD" id="SFLDS00003">
    <property type="entry name" value="Haloacid_Dehalogenase"/>
    <property type="match status" value="1"/>
</dbReference>
<gene>
    <name evidence="14" type="ordered locus">Acear_2001</name>
</gene>
<dbReference type="Proteomes" id="UP000001661">
    <property type="component" value="Chromosome"/>
</dbReference>
<dbReference type="SUPFAM" id="SSF81660">
    <property type="entry name" value="Metal cation-transporting ATPase, ATP-binding domain N"/>
    <property type="match status" value="1"/>
</dbReference>
<dbReference type="InterPro" id="IPR059000">
    <property type="entry name" value="ATPase_P-type_domA"/>
</dbReference>
<dbReference type="InterPro" id="IPR018303">
    <property type="entry name" value="ATPase_P-typ_P_site"/>
</dbReference>
<feature type="transmembrane region" description="Helical" evidence="12">
    <location>
        <begin position="697"/>
        <end position="721"/>
    </location>
</feature>
<dbReference type="SFLD" id="SFLDG00002">
    <property type="entry name" value="C1.7:_P-type_atpase_like"/>
    <property type="match status" value="1"/>
</dbReference>
<proteinExistence type="inferred from homology"/>
<evidence type="ECO:0000256" key="7">
    <source>
        <dbReference type="ARBA" id="ARBA00022840"/>
    </source>
</evidence>
<keyword evidence="11 12" id="KW-0472">Membrane</keyword>
<name>D9QSN5_ACEAZ</name>
<feature type="transmembrane region" description="Helical" evidence="12">
    <location>
        <begin position="239"/>
        <end position="259"/>
    </location>
</feature>
<feature type="transmembrane region" description="Helical" evidence="12">
    <location>
        <begin position="79"/>
        <end position="98"/>
    </location>
</feature>
<dbReference type="Pfam" id="PF00689">
    <property type="entry name" value="Cation_ATPase_C"/>
    <property type="match status" value="1"/>
</dbReference>
<comment type="similarity">
    <text evidence="2">Belongs to the cation transport ATPase (P-type) (TC 3.A.3) family. Type IIA subfamily.</text>
</comment>
<evidence type="ECO:0000313" key="15">
    <source>
        <dbReference type="Proteomes" id="UP000001661"/>
    </source>
</evidence>
<feature type="transmembrane region" description="Helical" evidence="12">
    <location>
        <begin position="809"/>
        <end position="830"/>
    </location>
</feature>
<keyword evidence="7" id="KW-0067">ATP-binding</keyword>
<keyword evidence="15" id="KW-1185">Reference proteome</keyword>
<dbReference type="OrthoDB" id="9760364at2"/>
<dbReference type="SMART" id="SM00831">
    <property type="entry name" value="Cation_ATPase_N"/>
    <property type="match status" value="1"/>
</dbReference>
<dbReference type="PRINTS" id="PR00119">
    <property type="entry name" value="CATATPASE"/>
</dbReference>
<dbReference type="GO" id="GO:0006883">
    <property type="term" value="P:intracellular sodium ion homeostasis"/>
    <property type="evidence" value="ECO:0007669"/>
    <property type="project" value="TreeGrafter"/>
</dbReference>
<dbReference type="InterPro" id="IPR044492">
    <property type="entry name" value="P_typ_ATPase_HD_dom"/>
</dbReference>
<dbReference type="GO" id="GO:0030007">
    <property type="term" value="P:intracellular potassium ion homeostasis"/>
    <property type="evidence" value="ECO:0007669"/>
    <property type="project" value="TreeGrafter"/>
</dbReference>
<dbReference type="Gene3D" id="2.70.150.10">
    <property type="entry name" value="Calcium-transporting ATPase, cytoplasmic transduction domain A"/>
    <property type="match status" value="1"/>
</dbReference>
<dbReference type="InterPro" id="IPR004014">
    <property type="entry name" value="ATPase_P-typ_cation-transptr_N"/>
</dbReference>
<sequence length="909" mass="100488">MNFYQQQVKEVFAELNTSKEGLSNEEAQKRLNKYGENELKTSEGTPKWVLLLSQFKDVLTIMLVVASGMSLLIGNYRDALVMLAIVFINVVIGFFQEFKAEKIMASLKKLVQSPAKVYRDGEITELAQQKLVPGDIISLEEGDKVPADLRIIESYNLRTNDVALTGESMPQEKHSNQINEEASLGDRSNMAYMGTNVASGSATGVVTATGTETEMGKIASLTQEEERSQSPLQQELSVVANRLAIFALIIGILLFGVSIYRGLDLYYALIYGLGITVAIVPQALPMQVTVALSQGIAKLSKENAVIKKLSSVETLGSTNIISTDKTGTLTKNEMTVKNLWFDGQEYEVTGLGYKPEGDILNQDGNPVSEEKKDELEIMLDAGTMASNAEIHPPDEDNPSWYPIGDPTEAALITLSTKLGTRSPNEDEENPELHEFSFDSERKRMSSIRKFEDGKFLTMKGALNSVLSITKYIYRDGEKVEITEEDKQRLNELNEKYSNNAMRVLAIAYRQLGPDETDYVIEEIERDVVFLGLVAMVDPPKEGVKEAIEDAHKAHINTYIMTGDHAITAKAVADEINLGTDKETPVITSQDLQQISDEELKNRMNKNESIIFSRVSPEDKLRIVKNLKAQDQIVAVTGDGVNDAPALKSAHIGVAMGQMGTDVSKETAEMILLDDSYPTLVHAIKEGRKIYNNLKKTVLASLTSNGAELSIVLLGLIGAAVFGWPIPILAIQILSIDLLAEILPLTALTFDPASEELMTTPPRDRDEHIINKSSTIEVVFLGVLMGGLAFINYGLFVTSIENKLTESHTLYSRATTITYLTIVVCQLLNILSHRYKFTSLLNANLFSNRKMIYSIIISIVLVLGVVYIPGLNSYLDFAPVPIQDWIRVLSAGGVFLLAFEGIKWYRRRNI</sequence>
<dbReference type="SUPFAM" id="SSF56784">
    <property type="entry name" value="HAD-like"/>
    <property type="match status" value="1"/>
</dbReference>
<dbReference type="InterPro" id="IPR023299">
    <property type="entry name" value="ATPase_P-typ_cyto_dom_N"/>
</dbReference>
<dbReference type="PRINTS" id="PR00120">
    <property type="entry name" value="HATPASE"/>
</dbReference>
<feature type="transmembrane region" description="Helical" evidence="12">
    <location>
        <begin position="884"/>
        <end position="904"/>
    </location>
</feature>
<accession>D9QSN5</accession>
<evidence type="ECO:0000256" key="8">
    <source>
        <dbReference type="ARBA" id="ARBA00022842"/>
    </source>
</evidence>
<keyword evidence="4" id="KW-0597">Phosphoprotein</keyword>
<dbReference type="GO" id="GO:0005391">
    <property type="term" value="F:P-type sodium:potassium-exchanging transporter activity"/>
    <property type="evidence" value="ECO:0007669"/>
    <property type="project" value="TreeGrafter"/>
</dbReference>
<dbReference type="HOGENOM" id="CLU_002360_1_0_9"/>
<evidence type="ECO:0000256" key="10">
    <source>
        <dbReference type="ARBA" id="ARBA00022989"/>
    </source>
</evidence>
<dbReference type="EMBL" id="CP002105">
    <property type="protein sequence ID" value="ADL13498.1"/>
    <property type="molecule type" value="Genomic_DNA"/>
</dbReference>
<feature type="domain" description="Cation-transporting P-type ATPase N-terminal" evidence="13">
    <location>
        <begin position="2"/>
        <end position="75"/>
    </location>
</feature>
<dbReference type="SUPFAM" id="SSF81653">
    <property type="entry name" value="Calcium ATPase, transduction domain A"/>
    <property type="match status" value="1"/>
</dbReference>
<protein>
    <submittedName>
        <fullName evidence="14">ATPase, P-type (Transporting), HAD superfamily, subfamily IC</fullName>
    </submittedName>
</protein>
<dbReference type="Gene3D" id="3.40.1110.10">
    <property type="entry name" value="Calcium-transporting ATPase, cytoplasmic domain N"/>
    <property type="match status" value="1"/>
</dbReference>
<dbReference type="PANTHER" id="PTHR43294">
    <property type="entry name" value="SODIUM/POTASSIUM-TRANSPORTING ATPASE SUBUNIT ALPHA"/>
    <property type="match status" value="1"/>
</dbReference>
<dbReference type="NCBIfam" id="TIGR01494">
    <property type="entry name" value="ATPase_P-type"/>
    <property type="match status" value="2"/>
</dbReference>
<dbReference type="GO" id="GO:0016887">
    <property type="term" value="F:ATP hydrolysis activity"/>
    <property type="evidence" value="ECO:0007669"/>
    <property type="project" value="InterPro"/>
</dbReference>
<organism evidence="14 15">
    <name type="scientific">Acetohalobium arabaticum (strain ATCC 49924 / DSM 5501 / Z-7288)</name>
    <dbReference type="NCBI Taxonomy" id="574087"/>
    <lineage>
        <taxon>Bacteria</taxon>
        <taxon>Bacillati</taxon>
        <taxon>Bacillota</taxon>
        <taxon>Clostridia</taxon>
        <taxon>Halanaerobiales</taxon>
        <taxon>Halobacteroidaceae</taxon>
        <taxon>Acetohalobium</taxon>
    </lineage>
</organism>
<evidence type="ECO:0000313" key="14">
    <source>
        <dbReference type="EMBL" id="ADL13498.1"/>
    </source>
</evidence>
<reference evidence="14 15" key="1">
    <citation type="journal article" date="2010" name="Stand. Genomic Sci.">
        <title>Complete genome sequence of Acetohalobium arabaticum type strain (Z-7288).</title>
        <authorList>
            <person name="Sikorski J."/>
            <person name="Lapidus A."/>
            <person name="Chertkov O."/>
            <person name="Lucas S."/>
            <person name="Copeland A."/>
            <person name="Glavina Del Rio T."/>
            <person name="Nolan M."/>
            <person name="Tice H."/>
            <person name="Cheng J.F."/>
            <person name="Han C."/>
            <person name="Brambilla E."/>
            <person name="Pitluck S."/>
            <person name="Liolios K."/>
            <person name="Ivanova N."/>
            <person name="Mavromatis K."/>
            <person name="Mikhailova N."/>
            <person name="Pati A."/>
            <person name="Bruce D."/>
            <person name="Detter C."/>
            <person name="Tapia R."/>
            <person name="Goodwin L."/>
            <person name="Chen A."/>
            <person name="Palaniappan K."/>
            <person name="Land M."/>
            <person name="Hauser L."/>
            <person name="Chang Y.J."/>
            <person name="Jeffries C.D."/>
            <person name="Rohde M."/>
            <person name="Goker M."/>
            <person name="Spring S."/>
            <person name="Woyke T."/>
            <person name="Bristow J."/>
            <person name="Eisen J.A."/>
            <person name="Markowitz V."/>
            <person name="Hugenholtz P."/>
            <person name="Kyrpides N.C."/>
            <person name="Klenk H.P."/>
        </authorList>
    </citation>
    <scope>NUCLEOTIDE SEQUENCE [LARGE SCALE GENOMIC DNA]</scope>
    <source>
        <strain evidence="15">ATCC 49924 / DSM 5501 / Z-7288</strain>
    </source>
</reference>
<evidence type="ECO:0000256" key="4">
    <source>
        <dbReference type="ARBA" id="ARBA00022553"/>
    </source>
</evidence>
<dbReference type="Gene3D" id="3.40.50.1000">
    <property type="entry name" value="HAD superfamily/HAD-like"/>
    <property type="match status" value="1"/>
</dbReference>
<dbReference type="SFLD" id="SFLDF00027">
    <property type="entry name" value="p-type_atpase"/>
    <property type="match status" value="1"/>
</dbReference>
<dbReference type="Pfam" id="PF00690">
    <property type="entry name" value="Cation_ATPase_N"/>
    <property type="match status" value="1"/>
</dbReference>
<keyword evidence="9" id="KW-1278">Translocase</keyword>
<dbReference type="KEGG" id="aar:Acear_2001"/>
<evidence type="ECO:0000256" key="1">
    <source>
        <dbReference type="ARBA" id="ARBA00004651"/>
    </source>
</evidence>
<dbReference type="InterPro" id="IPR036412">
    <property type="entry name" value="HAD-like_sf"/>
</dbReference>
<dbReference type="InterPro" id="IPR050510">
    <property type="entry name" value="Cation_transp_ATPase_P-type"/>
</dbReference>
<dbReference type="Pfam" id="PF13246">
    <property type="entry name" value="Cation_ATPase"/>
    <property type="match status" value="1"/>
</dbReference>
<evidence type="ECO:0000256" key="11">
    <source>
        <dbReference type="ARBA" id="ARBA00023136"/>
    </source>
</evidence>